<gene>
    <name evidence="1" type="ORF">PRECH8_02000</name>
</gene>
<comment type="caution">
    <text evidence="1">The sequence shown here is derived from an EMBL/GenBank/DDBJ whole genome shotgun (WGS) entry which is preliminary data.</text>
</comment>
<evidence type="ECO:0000313" key="1">
    <source>
        <dbReference type="EMBL" id="GFR36904.1"/>
    </source>
</evidence>
<protein>
    <recommendedName>
        <fullName evidence="3">DUF2487 family protein</fullName>
    </recommendedName>
</protein>
<evidence type="ECO:0008006" key="3">
    <source>
        <dbReference type="Google" id="ProtNLM"/>
    </source>
</evidence>
<dbReference type="EMBL" id="BMAQ01000001">
    <property type="protein sequence ID" value="GFR36904.1"/>
    <property type="molecule type" value="Genomic_DNA"/>
</dbReference>
<evidence type="ECO:0000313" key="2">
    <source>
        <dbReference type="Proteomes" id="UP000654993"/>
    </source>
</evidence>
<dbReference type="AlphaFoldDB" id="A0A916VER9"/>
<dbReference type="Pfam" id="PF10673">
    <property type="entry name" value="DUF2487"/>
    <property type="match status" value="1"/>
</dbReference>
<dbReference type="InterPro" id="IPR019615">
    <property type="entry name" value="DUF2487"/>
</dbReference>
<organism evidence="1 2">
    <name type="scientific">Insulibacter thermoxylanivorax</name>
    <dbReference type="NCBI Taxonomy" id="2749268"/>
    <lineage>
        <taxon>Bacteria</taxon>
        <taxon>Bacillati</taxon>
        <taxon>Bacillota</taxon>
        <taxon>Bacilli</taxon>
        <taxon>Bacillales</taxon>
        <taxon>Paenibacillaceae</taxon>
        <taxon>Insulibacter</taxon>
    </lineage>
</organism>
<keyword evidence="2" id="KW-1185">Reference proteome</keyword>
<proteinExistence type="predicted"/>
<dbReference type="RefSeq" id="WP_200965191.1">
    <property type="nucleotide sequence ID" value="NZ_BMAQ01000001.1"/>
</dbReference>
<reference evidence="1" key="1">
    <citation type="submission" date="2020-08" db="EMBL/GenBank/DDBJ databases">
        <authorList>
            <person name="Uke A."/>
            <person name="Chhe C."/>
            <person name="Baramee S."/>
            <person name="Kosugi A."/>
        </authorList>
    </citation>
    <scope>NUCLEOTIDE SEQUENCE</scope>
    <source>
        <strain evidence="1">DA-C8</strain>
    </source>
</reference>
<reference evidence="1" key="2">
    <citation type="journal article" date="2021" name="Data Brief">
        <title>Draft genome sequence data of the facultative, thermophilic, xylanolytic bacterium Paenibacillus sp. strain DA-C8.</title>
        <authorList>
            <person name="Chhe C."/>
            <person name="Uke A."/>
            <person name="Baramee S."/>
            <person name="Ungkulpasvich U."/>
            <person name="Tachaapaikoon C."/>
            <person name="Pason P."/>
            <person name="Waeonukul R."/>
            <person name="Ratanakhanokchai K."/>
            <person name="Kosugi A."/>
        </authorList>
    </citation>
    <scope>NUCLEOTIDE SEQUENCE</scope>
    <source>
        <strain evidence="1">DA-C8</strain>
    </source>
</reference>
<name>A0A916VER9_9BACL</name>
<accession>A0A916VER9</accession>
<sequence>MKFSELRQEDWLALRLYLDTCLLPVTGLTGKESPVEAGERLEQLRDLLDLLEIPYHGRTVTYPAWHYAADAEDLRAQLDKVVEGLRESGFRYVIVVTLMESLAEIREADLVITPANASAVPELIMKLWQ</sequence>
<dbReference type="Proteomes" id="UP000654993">
    <property type="component" value="Unassembled WGS sequence"/>
</dbReference>